<dbReference type="STRING" id="68775.A0A5C3M7T0"/>
<name>A0A5C3M7T0_9AGAR</name>
<dbReference type="InterPro" id="IPR051806">
    <property type="entry name" value="HAD-like_SPP"/>
</dbReference>
<accession>A0A5C3M7T0</accession>
<dbReference type="GO" id="GO:0050308">
    <property type="term" value="F:sugar-phosphatase activity"/>
    <property type="evidence" value="ECO:0007669"/>
    <property type="project" value="TreeGrafter"/>
</dbReference>
<dbReference type="EMBL" id="ML213595">
    <property type="protein sequence ID" value="TFK40907.1"/>
    <property type="molecule type" value="Genomic_DNA"/>
</dbReference>
<protein>
    <submittedName>
        <fullName evidence="1">HAD-like domain-containing protein</fullName>
    </submittedName>
</protein>
<dbReference type="Proteomes" id="UP000308652">
    <property type="component" value="Unassembled WGS sequence"/>
</dbReference>
<dbReference type="AlphaFoldDB" id="A0A5C3M7T0"/>
<dbReference type="SFLD" id="SFLDG01129">
    <property type="entry name" value="C1.5:_HAD__Beta-PGM__Phosphata"/>
    <property type="match status" value="1"/>
</dbReference>
<keyword evidence="2" id="KW-1185">Reference proteome</keyword>
<dbReference type="PANTHER" id="PTHR43481:SF4">
    <property type="entry name" value="GLYCEROL-1-PHOSPHATE PHOSPHOHYDROLASE 1-RELATED"/>
    <property type="match status" value="1"/>
</dbReference>
<dbReference type="Gene3D" id="1.10.150.240">
    <property type="entry name" value="Putative phosphatase, domain 2"/>
    <property type="match status" value="1"/>
</dbReference>
<gene>
    <name evidence="1" type="ORF">BDQ12DRAFT_646485</name>
</gene>
<dbReference type="NCBIfam" id="TIGR01509">
    <property type="entry name" value="HAD-SF-IA-v3"/>
    <property type="match status" value="1"/>
</dbReference>
<dbReference type="InterPro" id="IPR023214">
    <property type="entry name" value="HAD_sf"/>
</dbReference>
<dbReference type="SFLD" id="SFLDS00003">
    <property type="entry name" value="Haloacid_Dehalogenase"/>
    <property type="match status" value="1"/>
</dbReference>
<dbReference type="PANTHER" id="PTHR43481">
    <property type="entry name" value="FRUCTOSE-1-PHOSPHATE PHOSPHATASE"/>
    <property type="match status" value="1"/>
</dbReference>
<dbReference type="SUPFAM" id="SSF56784">
    <property type="entry name" value="HAD-like"/>
    <property type="match status" value="1"/>
</dbReference>
<dbReference type="OrthoDB" id="40579at2759"/>
<dbReference type="SFLD" id="SFLDG01135">
    <property type="entry name" value="C1.5.6:_HAD__Beta-PGM__Phospha"/>
    <property type="match status" value="1"/>
</dbReference>
<reference evidence="1 2" key="1">
    <citation type="journal article" date="2019" name="Nat. Ecol. Evol.">
        <title>Megaphylogeny resolves global patterns of mushroom evolution.</title>
        <authorList>
            <person name="Varga T."/>
            <person name="Krizsan K."/>
            <person name="Foldi C."/>
            <person name="Dima B."/>
            <person name="Sanchez-Garcia M."/>
            <person name="Sanchez-Ramirez S."/>
            <person name="Szollosi G.J."/>
            <person name="Szarkandi J.G."/>
            <person name="Papp V."/>
            <person name="Albert L."/>
            <person name="Andreopoulos W."/>
            <person name="Angelini C."/>
            <person name="Antonin V."/>
            <person name="Barry K.W."/>
            <person name="Bougher N.L."/>
            <person name="Buchanan P."/>
            <person name="Buyck B."/>
            <person name="Bense V."/>
            <person name="Catcheside P."/>
            <person name="Chovatia M."/>
            <person name="Cooper J."/>
            <person name="Damon W."/>
            <person name="Desjardin D."/>
            <person name="Finy P."/>
            <person name="Geml J."/>
            <person name="Haridas S."/>
            <person name="Hughes K."/>
            <person name="Justo A."/>
            <person name="Karasinski D."/>
            <person name="Kautmanova I."/>
            <person name="Kiss B."/>
            <person name="Kocsube S."/>
            <person name="Kotiranta H."/>
            <person name="LaButti K.M."/>
            <person name="Lechner B.E."/>
            <person name="Liimatainen K."/>
            <person name="Lipzen A."/>
            <person name="Lukacs Z."/>
            <person name="Mihaltcheva S."/>
            <person name="Morgado L.N."/>
            <person name="Niskanen T."/>
            <person name="Noordeloos M.E."/>
            <person name="Ohm R.A."/>
            <person name="Ortiz-Santana B."/>
            <person name="Ovrebo C."/>
            <person name="Racz N."/>
            <person name="Riley R."/>
            <person name="Savchenko A."/>
            <person name="Shiryaev A."/>
            <person name="Soop K."/>
            <person name="Spirin V."/>
            <person name="Szebenyi C."/>
            <person name="Tomsovsky M."/>
            <person name="Tulloss R.E."/>
            <person name="Uehling J."/>
            <person name="Grigoriev I.V."/>
            <person name="Vagvolgyi C."/>
            <person name="Papp T."/>
            <person name="Martin F.M."/>
            <person name="Miettinen O."/>
            <person name="Hibbett D.S."/>
            <person name="Nagy L.G."/>
        </authorList>
    </citation>
    <scope>NUCLEOTIDE SEQUENCE [LARGE SCALE GENOMIC DNA]</scope>
    <source>
        <strain evidence="1 2">CBS 166.37</strain>
    </source>
</reference>
<dbReference type="Pfam" id="PF00702">
    <property type="entry name" value="Hydrolase"/>
    <property type="match status" value="1"/>
</dbReference>
<evidence type="ECO:0000313" key="2">
    <source>
        <dbReference type="Proteomes" id="UP000308652"/>
    </source>
</evidence>
<organism evidence="1 2">
    <name type="scientific">Crucibulum laeve</name>
    <dbReference type="NCBI Taxonomy" id="68775"/>
    <lineage>
        <taxon>Eukaryota</taxon>
        <taxon>Fungi</taxon>
        <taxon>Dikarya</taxon>
        <taxon>Basidiomycota</taxon>
        <taxon>Agaricomycotina</taxon>
        <taxon>Agaricomycetes</taxon>
        <taxon>Agaricomycetidae</taxon>
        <taxon>Agaricales</taxon>
        <taxon>Agaricineae</taxon>
        <taxon>Nidulariaceae</taxon>
        <taxon>Crucibulum</taxon>
    </lineage>
</organism>
<dbReference type="InterPro" id="IPR023198">
    <property type="entry name" value="PGP-like_dom2"/>
</dbReference>
<sequence length="239" mass="25739">MQTEQSRQRGIPVTFTVEAILFDMDGTLIDSTPGVLKAWETFSKDYSLGDSLAIAHATHGRRLYDTLREYCRIEDGAKLLDEVNRFEDEVLKGGPIALPGAAHLLSKLNSTSSQWAIVTSASNIYAPRALEIAGVPLPKVGLVTSNDVSHGKPHPEPYLAGAIRCGVDASKCLVVEDAVSGLKSGRAAGALTLAVCTSTSRKVILDSDANPDYLVTDLRKVTTRVVDNMIEITIDETQE</sequence>
<dbReference type="InterPro" id="IPR006439">
    <property type="entry name" value="HAD-SF_hydro_IA"/>
</dbReference>
<evidence type="ECO:0000313" key="1">
    <source>
        <dbReference type="EMBL" id="TFK40907.1"/>
    </source>
</evidence>
<proteinExistence type="predicted"/>
<dbReference type="InterPro" id="IPR036412">
    <property type="entry name" value="HAD-like_sf"/>
</dbReference>
<dbReference type="Gene3D" id="3.40.50.1000">
    <property type="entry name" value="HAD superfamily/HAD-like"/>
    <property type="match status" value="1"/>
</dbReference>